<feature type="chain" id="PRO_5021875700" description="Ice-binding protein C-terminal domain-containing protein" evidence="1">
    <location>
        <begin position="24"/>
        <end position="311"/>
    </location>
</feature>
<dbReference type="Proteomes" id="UP000319852">
    <property type="component" value="Chromosome"/>
</dbReference>
<evidence type="ECO:0000313" key="4">
    <source>
        <dbReference type="Proteomes" id="UP000319852"/>
    </source>
</evidence>
<evidence type="ECO:0000313" key="3">
    <source>
        <dbReference type="EMBL" id="QDS98248.1"/>
    </source>
</evidence>
<accession>A0A517MTP4</accession>
<dbReference type="OrthoDB" id="270307at2"/>
<dbReference type="AlphaFoldDB" id="A0A517MTP4"/>
<evidence type="ECO:0000256" key="1">
    <source>
        <dbReference type="SAM" id="SignalP"/>
    </source>
</evidence>
<feature type="signal peptide" evidence="1">
    <location>
        <begin position="1"/>
        <end position="23"/>
    </location>
</feature>
<protein>
    <recommendedName>
        <fullName evidence="2">Ice-binding protein C-terminal domain-containing protein</fullName>
    </recommendedName>
</protein>
<reference evidence="3 4" key="1">
    <citation type="submission" date="2019-02" db="EMBL/GenBank/DDBJ databases">
        <title>Deep-cultivation of Planctomycetes and their phenomic and genomic characterization uncovers novel biology.</title>
        <authorList>
            <person name="Wiegand S."/>
            <person name="Jogler M."/>
            <person name="Boedeker C."/>
            <person name="Pinto D."/>
            <person name="Vollmers J."/>
            <person name="Rivas-Marin E."/>
            <person name="Kohn T."/>
            <person name="Peeters S.H."/>
            <person name="Heuer A."/>
            <person name="Rast P."/>
            <person name="Oberbeckmann S."/>
            <person name="Bunk B."/>
            <person name="Jeske O."/>
            <person name="Meyerdierks A."/>
            <person name="Storesund J.E."/>
            <person name="Kallscheuer N."/>
            <person name="Luecker S."/>
            <person name="Lage O.M."/>
            <person name="Pohl T."/>
            <person name="Merkel B.J."/>
            <person name="Hornburger P."/>
            <person name="Mueller R.-W."/>
            <person name="Bruemmer F."/>
            <person name="Labrenz M."/>
            <person name="Spormann A.M."/>
            <person name="Op den Camp H."/>
            <person name="Overmann J."/>
            <person name="Amann R."/>
            <person name="Jetten M.S.M."/>
            <person name="Mascher T."/>
            <person name="Medema M.H."/>
            <person name="Devos D.P."/>
            <person name="Kaster A.-K."/>
            <person name="Ovreas L."/>
            <person name="Rohde M."/>
            <person name="Galperin M.Y."/>
            <person name="Jogler C."/>
        </authorList>
    </citation>
    <scope>NUCLEOTIDE SEQUENCE [LARGE SCALE GENOMIC DNA]</scope>
    <source>
        <strain evidence="3 4">HG15A2</strain>
    </source>
</reference>
<dbReference type="NCBIfam" id="TIGR02595">
    <property type="entry name" value="PEP_CTERM"/>
    <property type="match status" value="1"/>
</dbReference>
<keyword evidence="1" id="KW-0732">Signal</keyword>
<name>A0A517MTP4_9BACT</name>
<organism evidence="3 4">
    <name type="scientific">Adhaeretor mobilis</name>
    <dbReference type="NCBI Taxonomy" id="1930276"/>
    <lineage>
        <taxon>Bacteria</taxon>
        <taxon>Pseudomonadati</taxon>
        <taxon>Planctomycetota</taxon>
        <taxon>Planctomycetia</taxon>
        <taxon>Pirellulales</taxon>
        <taxon>Lacipirellulaceae</taxon>
        <taxon>Adhaeretor</taxon>
    </lineage>
</organism>
<dbReference type="KEGG" id="amob:HG15A2_15210"/>
<dbReference type="Pfam" id="PF07589">
    <property type="entry name" value="PEP-CTERM"/>
    <property type="match status" value="1"/>
</dbReference>
<dbReference type="RefSeq" id="WP_145059251.1">
    <property type="nucleotide sequence ID" value="NZ_CP036263.1"/>
</dbReference>
<gene>
    <name evidence="3" type="ORF">HG15A2_15210</name>
</gene>
<feature type="domain" description="Ice-binding protein C-terminal" evidence="2">
    <location>
        <begin position="289"/>
        <end position="311"/>
    </location>
</feature>
<dbReference type="InterPro" id="IPR013424">
    <property type="entry name" value="Ice-binding_C"/>
</dbReference>
<sequence precursor="true">MKKHLTLAASAMLAVLVCQPAFAGVLYSEDFDVDNTANWTVNTGPTDGIADFFYDYSAIGVPAAPGSAGTVGLKMTANNTDGVFGGLSVSPTGESFAGDYQLSFNMWQNYVGPIGPGGSGTTQVSYAAIGTSGSSVNYPGVIDSALFATTLDGGSASDVRVYSPDATGSYAAGANYFAGKNGSDAYYNQFGSEAAPGDQLTLFPGQTGTTDSGETSFAWREVTIDVVGGVATWTIDGLPMGTIDTNGLTLGLGGSNILFGHSDTNSSTSSDPNNSLLNVTLIDNVLVTSIPEPSSLLLLSLSGVALLRRRR</sequence>
<dbReference type="EMBL" id="CP036263">
    <property type="protein sequence ID" value="QDS98248.1"/>
    <property type="molecule type" value="Genomic_DNA"/>
</dbReference>
<keyword evidence="4" id="KW-1185">Reference proteome</keyword>
<evidence type="ECO:0000259" key="2">
    <source>
        <dbReference type="Pfam" id="PF07589"/>
    </source>
</evidence>
<proteinExistence type="predicted"/>